<feature type="region of interest" description="Disordered" evidence="6">
    <location>
        <begin position="442"/>
        <end position="461"/>
    </location>
</feature>
<comment type="caution">
    <text evidence="8">The sequence shown here is derived from an EMBL/GenBank/DDBJ whole genome shotgun (WGS) entry which is preliminary data.</text>
</comment>
<evidence type="ECO:0000256" key="5">
    <source>
        <dbReference type="ARBA" id="ARBA00023237"/>
    </source>
</evidence>
<keyword evidence="4" id="KW-0472">Membrane</keyword>
<dbReference type="Pfam" id="PF01103">
    <property type="entry name" value="Omp85"/>
    <property type="match status" value="1"/>
</dbReference>
<dbReference type="Gene3D" id="2.40.160.50">
    <property type="entry name" value="membrane protein fhac: a member of the omp85/tpsb transporter family"/>
    <property type="match status" value="1"/>
</dbReference>
<dbReference type="Pfam" id="PF08479">
    <property type="entry name" value="POTRA_2"/>
    <property type="match status" value="1"/>
</dbReference>
<dbReference type="InterPro" id="IPR000184">
    <property type="entry name" value="Bac_surfAg_D15"/>
</dbReference>
<dbReference type="PANTHER" id="PTHR12815:SF47">
    <property type="entry name" value="TRANSLOCATION AND ASSEMBLY MODULE SUBUNIT TAMA"/>
    <property type="match status" value="1"/>
</dbReference>
<dbReference type="EMBL" id="JYON01000032">
    <property type="protein sequence ID" value="KJH69864.1"/>
    <property type="molecule type" value="Genomic_DNA"/>
</dbReference>
<dbReference type="PANTHER" id="PTHR12815">
    <property type="entry name" value="SORTING AND ASSEMBLY MACHINERY SAMM50 PROTEIN FAMILY MEMBER"/>
    <property type="match status" value="1"/>
</dbReference>
<dbReference type="InterPro" id="IPR039910">
    <property type="entry name" value="D15-like"/>
</dbReference>
<accession>A0A0D8ZN21</accession>
<protein>
    <submittedName>
        <fullName evidence="8">Surface antigen (D15)</fullName>
    </submittedName>
</protein>
<keyword evidence="9" id="KW-1185">Reference proteome</keyword>
<comment type="subcellular location">
    <subcellularLocation>
        <location evidence="1">Membrane</location>
    </subcellularLocation>
</comment>
<dbReference type="InterPro" id="IPR013686">
    <property type="entry name" value="Polypept-transport_assoc_ShlB"/>
</dbReference>
<evidence type="ECO:0000259" key="7">
    <source>
        <dbReference type="PROSITE" id="PS51779"/>
    </source>
</evidence>
<dbReference type="RefSeq" id="WP_045056701.1">
    <property type="nucleotide sequence ID" value="NZ_CAWMDP010000029.1"/>
</dbReference>
<dbReference type="Gene3D" id="3.10.20.310">
    <property type="entry name" value="membrane protein fhac"/>
    <property type="match status" value="3"/>
</dbReference>
<keyword evidence="2" id="KW-0812">Transmembrane</keyword>
<dbReference type="PROSITE" id="PS51779">
    <property type="entry name" value="POTRA"/>
    <property type="match status" value="1"/>
</dbReference>
<dbReference type="Pfam" id="PF07244">
    <property type="entry name" value="POTRA"/>
    <property type="match status" value="1"/>
</dbReference>
<sequence length="625" mass="67784">MRVSSTAIWTLAAIVTFDLSWVEISAAQNLPTIPQITAQEQTPQSDRSTDVFVLTTDVQIVGASEELAALIRDTIKTRAGEDTSDRQLQADVQAILATGLFANARVNTTSNPAGINVGYEVEPIVIQSLQLANAQVLTPEVATKLFQPQLGNAISPSAISQSADKIKQWYIRNGYIAAKVISVSPSPEGILTIDVSEGIVNSVSFRFLNRDGKPTNDRGEPILGRTKQEFLRREVKIQPGDVLSDRAIEEDLRQLYRTGLFRTVNVVLQNAPNQVDVIYDLTEKPTRNIGGGGGYDDDTGIYVELDYQDFNFGGINDSVGIDVQASRRELQFATNFTSPYRASEPNRLGYQITAFRRRGTSQTFDGIIDLANGSNPREGRFGGGISVQRPINDWQASLGFNYTRVSIRDRDGNISPTDELGNPLSFSGTGIDDILALSFSATKDDRNDPKNPTQGSVISFSTEQSIPFGEGNIAMNRLQANYIQYIPVEILGTSDREVLAFNLQGGTTIGDLPPYQAFNLGGLNSVRAYGEGEVGSGRSYVLASAEYRFPIFRPVGGVIFADFASDLGSGDTVLGEPAVVRSKPGSGFSYGAGLRIESPIGLLRADFGINNRGESQVQFGIGQRF</sequence>
<reference evidence="8 9" key="1">
    <citation type="submission" date="2015-02" db="EMBL/GenBank/DDBJ databases">
        <title>Draft genome of a novel marine cyanobacterium (Chroococcales) isolated from South Atlantic Ocean.</title>
        <authorList>
            <person name="Rigonato J."/>
            <person name="Alvarenga D.O."/>
            <person name="Branco L.H."/>
            <person name="Varani A.M."/>
            <person name="Brandini F.P."/>
            <person name="Fiore M.F."/>
        </authorList>
    </citation>
    <scope>NUCLEOTIDE SEQUENCE [LARGE SCALE GENOMIC DNA]</scope>
    <source>
        <strain evidence="8 9">CENA595</strain>
    </source>
</reference>
<evidence type="ECO:0000256" key="3">
    <source>
        <dbReference type="ARBA" id="ARBA00022729"/>
    </source>
</evidence>
<evidence type="ECO:0000313" key="8">
    <source>
        <dbReference type="EMBL" id="KJH69864.1"/>
    </source>
</evidence>
<keyword evidence="3" id="KW-0732">Signal</keyword>
<dbReference type="OrthoDB" id="9776356at2"/>
<dbReference type="STRING" id="1618023.UH38_21245"/>
<dbReference type="AlphaFoldDB" id="A0A0D8ZN21"/>
<evidence type="ECO:0000313" key="9">
    <source>
        <dbReference type="Proteomes" id="UP000032452"/>
    </source>
</evidence>
<dbReference type="Proteomes" id="UP000032452">
    <property type="component" value="Unassembled WGS sequence"/>
</dbReference>
<gene>
    <name evidence="8" type="ORF">UH38_21245</name>
</gene>
<dbReference type="PATRIC" id="fig|1618023.3.peg.2549"/>
<dbReference type="GO" id="GO:0019867">
    <property type="term" value="C:outer membrane"/>
    <property type="evidence" value="ECO:0007669"/>
    <property type="project" value="InterPro"/>
</dbReference>
<dbReference type="InterPro" id="IPR010827">
    <property type="entry name" value="BamA/TamA_POTRA"/>
</dbReference>
<evidence type="ECO:0000256" key="1">
    <source>
        <dbReference type="ARBA" id="ARBA00004370"/>
    </source>
</evidence>
<feature type="domain" description="POTRA" evidence="7">
    <location>
        <begin position="124"/>
        <end position="198"/>
    </location>
</feature>
<proteinExistence type="predicted"/>
<dbReference type="InterPro" id="IPR034746">
    <property type="entry name" value="POTRA"/>
</dbReference>
<evidence type="ECO:0000256" key="2">
    <source>
        <dbReference type="ARBA" id="ARBA00022692"/>
    </source>
</evidence>
<feature type="compositionally biased region" description="Polar residues" evidence="6">
    <location>
        <begin position="450"/>
        <end position="461"/>
    </location>
</feature>
<evidence type="ECO:0000256" key="6">
    <source>
        <dbReference type="SAM" id="MobiDB-lite"/>
    </source>
</evidence>
<name>A0A0D8ZN21_9CYAN</name>
<keyword evidence="5" id="KW-0998">Cell outer membrane</keyword>
<organism evidence="8 9">
    <name type="scientific">Aliterella atlantica CENA595</name>
    <dbReference type="NCBI Taxonomy" id="1618023"/>
    <lineage>
        <taxon>Bacteria</taxon>
        <taxon>Bacillati</taxon>
        <taxon>Cyanobacteriota</taxon>
        <taxon>Cyanophyceae</taxon>
        <taxon>Chroococcidiopsidales</taxon>
        <taxon>Aliterellaceae</taxon>
        <taxon>Aliterella</taxon>
    </lineage>
</organism>
<evidence type="ECO:0000256" key="4">
    <source>
        <dbReference type="ARBA" id="ARBA00023136"/>
    </source>
</evidence>